<dbReference type="EMBL" id="JBGBPQ010000002">
    <property type="protein sequence ID" value="KAL1528935.1"/>
    <property type="molecule type" value="Genomic_DNA"/>
</dbReference>
<dbReference type="AlphaFoldDB" id="A0AB34K4D2"/>
<name>A0AB34K4D2_PRYPA</name>
<dbReference type="Gene3D" id="1.20.1270.60">
    <property type="entry name" value="Arfaptin homology (AH) domain/BAR domain"/>
    <property type="match status" value="1"/>
</dbReference>
<reference evidence="2 3" key="1">
    <citation type="journal article" date="2024" name="Science">
        <title>Giant polyketide synthase enzymes in the biosynthesis of giant marine polyether toxins.</title>
        <authorList>
            <person name="Fallon T.R."/>
            <person name="Shende V.V."/>
            <person name="Wierzbicki I.H."/>
            <person name="Pendleton A.L."/>
            <person name="Watervoot N.F."/>
            <person name="Auber R.P."/>
            <person name="Gonzalez D.J."/>
            <person name="Wisecaver J.H."/>
            <person name="Moore B.S."/>
        </authorList>
    </citation>
    <scope>NUCLEOTIDE SEQUENCE [LARGE SCALE GENOMIC DNA]</scope>
    <source>
        <strain evidence="2 3">12B1</strain>
    </source>
</reference>
<gene>
    <name evidence="2" type="ORF">AB1Y20_010257</name>
</gene>
<comment type="caution">
    <text evidence="2">The sequence shown here is derived from an EMBL/GenBank/DDBJ whole genome shotgun (WGS) entry which is preliminary data.</text>
</comment>
<dbReference type="InterPro" id="IPR027267">
    <property type="entry name" value="AH/BAR_dom_sf"/>
</dbReference>
<evidence type="ECO:0000256" key="1">
    <source>
        <dbReference type="SAM" id="Coils"/>
    </source>
</evidence>
<sequence length="208" mass="23939">MEPEKLNQTSDDVVKALTLQALLRLRRTSAEELQLEPLAPFITLELLHRFHEGAAPYVPHTRTIVPPEMGILELKQELNQSREQMQQAKAGWERERSRMARAEKRHADGLEQAEAARKLMRMARTVQAKAMKEAAEAREAQQRSEEDYSRAVKELEQLNSHLMSEAEECRGLWLRCLCASLISTITNYHVPMWMCMPLHAAIEKNALR</sequence>
<organism evidence="2 3">
    <name type="scientific">Prymnesium parvum</name>
    <name type="common">Toxic golden alga</name>
    <dbReference type="NCBI Taxonomy" id="97485"/>
    <lineage>
        <taxon>Eukaryota</taxon>
        <taxon>Haptista</taxon>
        <taxon>Haptophyta</taxon>
        <taxon>Prymnesiophyceae</taxon>
        <taxon>Prymnesiales</taxon>
        <taxon>Prymnesiaceae</taxon>
        <taxon>Prymnesium</taxon>
    </lineage>
</organism>
<protein>
    <submittedName>
        <fullName evidence="2">Uncharacterized protein</fullName>
    </submittedName>
</protein>
<feature type="coiled-coil region" evidence="1">
    <location>
        <begin position="127"/>
        <end position="165"/>
    </location>
</feature>
<evidence type="ECO:0000313" key="3">
    <source>
        <dbReference type="Proteomes" id="UP001515480"/>
    </source>
</evidence>
<evidence type="ECO:0000313" key="2">
    <source>
        <dbReference type="EMBL" id="KAL1528935.1"/>
    </source>
</evidence>
<accession>A0AB34K4D2</accession>
<dbReference type="Proteomes" id="UP001515480">
    <property type="component" value="Unassembled WGS sequence"/>
</dbReference>
<keyword evidence="3" id="KW-1185">Reference proteome</keyword>
<keyword evidence="1" id="KW-0175">Coiled coil</keyword>
<proteinExistence type="predicted"/>